<feature type="domain" description="Schlafen AlbA-2" evidence="1">
    <location>
        <begin position="14"/>
        <end position="151"/>
    </location>
</feature>
<dbReference type="Proteomes" id="UP001321014">
    <property type="component" value="Unassembled WGS sequence"/>
</dbReference>
<dbReference type="InterPro" id="IPR007421">
    <property type="entry name" value="Schlafen_AlbA_2_dom"/>
</dbReference>
<keyword evidence="2" id="KW-0067">ATP-binding</keyword>
<dbReference type="Pfam" id="PF04326">
    <property type="entry name" value="SLFN_AlbA_2"/>
    <property type="match status" value="1"/>
</dbReference>
<reference evidence="2 3" key="1">
    <citation type="submission" date="2022-10" db="EMBL/GenBank/DDBJ databases">
        <title>Ruegeria sp. nov., isolated from ocean surface water.</title>
        <authorList>
            <person name="He W."/>
            <person name="Wang L."/>
            <person name="Zhang D.-F."/>
        </authorList>
    </citation>
    <scope>NUCLEOTIDE SEQUENCE [LARGE SCALE GENOMIC DNA]</scope>
    <source>
        <strain evidence="2 3">WL0004</strain>
    </source>
</reference>
<evidence type="ECO:0000313" key="2">
    <source>
        <dbReference type="EMBL" id="MCU9839301.1"/>
    </source>
</evidence>
<dbReference type="RefSeq" id="WP_263389277.1">
    <property type="nucleotide sequence ID" value="NZ_JAOVQN010000017.1"/>
</dbReference>
<gene>
    <name evidence="2" type="ORF">OEZ49_16120</name>
</gene>
<accession>A0ABT2WTR9</accession>
<dbReference type="Gene3D" id="3.30.950.30">
    <property type="entry name" value="Schlafen, AAA domain"/>
    <property type="match status" value="1"/>
</dbReference>
<dbReference type="InterPro" id="IPR038461">
    <property type="entry name" value="Schlafen_AlbA_2_dom_sf"/>
</dbReference>
<organism evidence="2 3">
    <name type="scientific">Ruegeria marisflavi</name>
    <dbReference type="NCBI Taxonomy" id="2984152"/>
    <lineage>
        <taxon>Bacteria</taxon>
        <taxon>Pseudomonadati</taxon>
        <taxon>Pseudomonadota</taxon>
        <taxon>Alphaproteobacteria</taxon>
        <taxon>Rhodobacterales</taxon>
        <taxon>Roseobacteraceae</taxon>
        <taxon>Ruegeria</taxon>
    </lineage>
</organism>
<sequence length="307" mass="34529">MNTLIELAEATNDESDLIDFKREYSPHKKAAFWAETVKDIVAFANTRGGILVFGVEDDGSPSENNCDSLFDLDSASLSDQIRKYTGSEYSGSKVVRVIRSERSFPAILVEPVSVPLVFAKVGTYQIDSSTQKTAFSKGTVYFRHGSKSEPCTRSDLEDFLNRELGRIREDWLGNIRKVVEAPIGSKVILTHSTASNAEVRITNDPDAPVVRLPRLSDGFPYKQAKVIEIVNSKLNLDSPINTHDIQAIKLSEAINEVQRPEMVSKPHDQSSPQYSQTFVDYILEKFEGNNAFFSDCREKWKNNHYPR</sequence>
<proteinExistence type="predicted"/>
<comment type="caution">
    <text evidence="2">The sequence shown here is derived from an EMBL/GenBank/DDBJ whole genome shotgun (WGS) entry which is preliminary data.</text>
</comment>
<keyword evidence="2" id="KW-0547">Nucleotide-binding</keyword>
<protein>
    <submittedName>
        <fullName evidence="2">ATP-binding protein</fullName>
    </submittedName>
</protein>
<evidence type="ECO:0000313" key="3">
    <source>
        <dbReference type="Proteomes" id="UP001321014"/>
    </source>
</evidence>
<dbReference type="EMBL" id="JAOVQN010000017">
    <property type="protein sequence ID" value="MCU9839301.1"/>
    <property type="molecule type" value="Genomic_DNA"/>
</dbReference>
<evidence type="ECO:0000259" key="1">
    <source>
        <dbReference type="Pfam" id="PF04326"/>
    </source>
</evidence>
<dbReference type="GO" id="GO:0005524">
    <property type="term" value="F:ATP binding"/>
    <property type="evidence" value="ECO:0007669"/>
    <property type="project" value="UniProtKB-KW"/>
</dbReference>
<keyword evidence="3" id="KW-1185">Reference proteome</keyword>
<name>A0ABT2WTR9_9RHOB</name>